<protein>
    <recommendedName>
        <fullName evidence="4">serine-type D-Ala-D-Ala carboxypeptidase</fullName>
        <ecNumber evidence="4">3.4.16.4</ecNumber>
    </recommendedName>
</protein>
<evidence type="ECO:0000256" key="10">
    <source>
        <dbReference type="ARBA" id="ARBA00022984"/>
    </source>
</evidence>
<gene>
    <name evidence="16" type="ORF">FE840_013550</name>
</gene>
<dbReference type="RefSeq" id="WP_138286030.1">
    <property type="nucleotide sequence ID" value="NZ_CP058350.1"/>
</dbReference>
<keyword evidence="7 14" id="KW-0732">Signal</keyword>
<dbReference type="InterPro" id="IPR012907">
    <property type="entry name" value="Peptidase_S11_C"/>
</dbReference>
<dbReference type="Gene3D" id="2.60.410.10">
    <property type="entry name" value="D-Ala-D-Ala carboxypeptidase, C-terminal domain"/>
    <property type="match status" value="1"/>
</dbReference>
<dbReference type="Gene3D" id="3.40.710.10">
    <property type="entry name" value="DD-peptidase/beta-lactamase superfamily"/>
    <property type="match status" value="1"/>
</dbReference>
<evidence type="ECO:0000259" key="15">
    <source>
        <dbReference type="SMART" id="SM00936"/>
    </source>
</evidence>
<comment type="similarity">
    <text evidence="3 13">Belongs to the peptidase S11 family.</text>
</comment>
<dbReference type="PRINTS" id="PR00725">
    <property type="entry name" value="DADACBPTASE1"/>
</dbReference>
<feature type="chain" id="PRO_5046091039" description="serine-type D-Ala-D-Ala carboxypeptidase" evidence="14">
    <location>
        <begin position="24"/>
        <end position="386"/>
    </location>
</feature>
<dbReference type="InterPro" id="IPR037167">
    <property type="entry name" value="Peptidase_S11_C_sf"/>
</dbReference>
<feature type="signal peptide" evidence="14">
    <location>
        <begin position="1"/>
        <end position="23"/>
    </location>
</feature>
<keyword evidence="9" id="KW-0133">Cell shape</keyword>
<dbReference type="InterPro" id="IPR015956">
    <property type="entry name" value="Peniciliin-bd_prot_C_sf"/>
</dbReference>
<keyword evidence="5 16" id="KW-0121">Carboxypeptidase</keyword>
<dbReference type="Pfam" id="PF00768">
    <property type="entry name" value="Peptidase_S11"/>
    <property type="match status" value="1"/>
</dbReference>
<organism evidence="16 17">
    <name type="scientific">Peteryoungia desertarenae</name>
    <dbReference type="NCBI Taxonomy" id="1813451"/>
    <lineage>
        <taxon>Bacteria</taxon>
        <taxon>Pseudomonadati</taxon>
        <taxon>Pseudomonadota</taxon>
        <taxon>Alphaproteobacteria</taxon>
        <taxon>Hyphomicrobiales</taxon>
        <taxon>Rhizobiaceae</taxon>
        <taxon>Peteryoungia</taxon>
    </lineage>
</organism>
<dbReference type="GO" id="GO:0004180">
    <property type="term" value="F:carboxypeptidase activity"/>
    <property type="evidence" value="ECO:0007669"/>
    <property type="project" value="UniProtKB-KW"/>
</dbReference>
<comment type="pathway">
    <text evidence="2">Cell wall biogenesis; peptidoglycan biosynthesis.</text>
</comment>
<evidence type="ECO:0000256" key="5">
    <source>
        <dbReference type="ARBA" id="ARBA00022645"/>
    </source>
</evidence>
<comment type="catalytic activity">
    <reaction evidence="12">
        <text>Preferential cleavage: (Ac)2-L-Lys-D-Ala-|-D-Ala. Also transpeptidation of peptidyl-alanyl moieties that are N-acyl substituents of D-alanine.</text>
        <dbReference type="EC" id="3.4.16.4"/>
    </reaction>
</comment>
<comment type="function">
    <text evidence="1">Removes C-terminal D-alanyl residues from sugar-peptide cell wall precursors.</text>
</comment>
<evidence type="ECO:0000256" key="8">
    <source>
        <dbReference type="ARBA" id="ARBA00022801"/>
    </source>
</evidence>
<evidence type="ECO:0000256" key="7">
    <source>
        <dbReference type="ARBA" id="ARBA00022729"/>
    </source>
</evidence>
<keyword evidence="11" id="KW-0961">Cell wall biogenesis/degradation</keyword>
<feature type="domain" description="Peptidase S11 D-Ala-D-Ala carboxypeptidase A C-terminal" evidence="15">
    <location>
        <begin position="277"/>
        <end position="367"/>
    </location>
</feature>
<keyword evidence="10" id="KW-0573">Peptidoglycan synthesis</keyword>
<dbReference type="EC" id="3.4.16.4" evidence="4"/>
<dbReference type="Proteomes" id="UP000308530">
    <property type="component" value="Chromosome"/>
</dbReference>
<accession>A0ABX6QPE5</accession>
<dbReference type="PANTHER" id="PTHR21581:SF6">
    <property type="entry name" value="TRAFFICKING PROTEIN PARTICLE COMPLEX SUBUNIT 12"/>
    <property type="match status" value="1"/>
</dbReference>
<evidence type="ECO:0000256" key="4">
    <source>
        <dbReference type="ARBA" id="ARBA00012448"/>
    </source>
</evidence>
<dbReference type="InterPro" id="IPR018044">
    <property type="entry name" value="Peptidase_S11"/>
</dbReference>
<dbReference type="Pfam" id="PF07943">
    <property type="entry name" value="PBP5_C"/>
    <property type="match status" value="1"/>
</dbReference>
<evidence type="ECO:0000313" key="16">
    <source>
        <dbReference type="EMBL" id="QLF70478.1"/>
    </source>
</evidence>
<dbReference type="SUPFAM" id="SSF56601">
    <property type="entry name" value="beta-lactamase/transpeptidase-like"/>
    <property type="match status" value="1"/>
</dbReference>
<reference evidence="16 17" key="1">
    <citation type="submission" date="2020-06" db="EMBL/GenBank/DDBJ databases">
        <title>Genome sequence of Rhizobium sp strain ADMK78.</title>
        <authorList>
            <person name="Rahi P."/>
        </authorList>
    </citation>
    <scope>NUCLEOTIDE SEQUENCE [LARGE SCALE GENOMIC DNA]</scope>
    <source>
        <strain evidence="16 17">ADMK78</strain>
    </source>
</reference>
<evidence type="ECO:0000256" key="3">
    <source>
        <dbReference type="ARBA" id="ARBA00007164"/>
    </source>
</evidence>
<dbReference type="SUPFAM" id="SSF69189">
    <property type="entry name" value="Penicillin-binding protein associated domain"/>
    <property type="match status" value="1"/>
</dbReference>
<name>A0ABX6QPE5_9HYPH</name>
<evidence type="ECO:0000256" key="9">
    <source>
        <dbReference type="ARBA" id="ARBA00022960"/>
    </source>
</evidence>
<evidence type="ECO:0000256" key="6">
    <source>
        <dbReference type="ARBA" id="ARBA00022670"/>
    </source>
</evidence>
<evidence type="ECO:0000256" key="11">
    <source>
        <dbReference type="ARBA" id="ARBA00023316"/>
    </source>
</evidence>
<sequence length="386" mass="41670">MRAFLSVILFLLSSVLTLSLAHAQQDGSTGFETKAAQVLLVEASTGTVLLSKGETDTLVPGSIAKLMTLEIAFDAVARGEIALTTTYPVSEFAWRTGGAPSRTATMFAALKSEVPVMDLIRGIAIQTANDGCLILAEGMAGSEAAFVERMNKRATELGMTGTRFGNATGLPHPDNRTTLADMVLLARHMEATYPALYDVFKQPDFEWNEIFQRNRNPLLSMGADGLATGFSEENGFSIIASIERDGRRLFLGMSGLGSDKERADEASRVLEWGLSAFEMRRLFAAGEVIGEASVYGGAQGRVPLIAKADISVLVAIRNPDRLQARVVYDWPLRAPVAIDQPIGRLTVTAEDRQLLSVPLKSAAAVEVGTLRQRATDALIEALFFWL</sequence>
<evidence type="ECO:0000256" key="12">
    <source>
        <dbReference type="ARBA" id="ARBA00034000"/>
    </source>
</evidence>
<dbReference type="PANTHER" id="PTHR21581">
    <property type="entry name" value="D-ALANYL-D-ALANINE CARBOXYPEPTIDASE"/>
    <property type="match status" value="1"/>
</dbReference>
<keyword evidence="6" id="KW-0645">Protease</keyword>
<evidence type="ECO:0000256" key="2">
    <source>
        <dbReference type="ARBA" id="ARBA00004752"/>
    </source>
</evidence>
<evidence type="ECO:0000256" key="14">
    <source>
        <dbReference type="SAM" id="SignalP"/>
    </source>
</evidence>
<keyword evidence="17" id="KW-1185">Reference proteome</keyword>
<proteinExistence type="inferred from homology"/>
<dbReference type="EMBL" id="CP058350">
    <property type="protein sequence ID" value="QLF70478.1"/>
    <property type="molecule type" value="Genomic_DNA"/>
</dbReference>
<evidence type="ECO:0000256" key="1">
    <source>
        <dbReference type="ARBA" id="ARBA00003217"/>
    </source>
</evidence>
<evidence type="ECO:0000256" key="13">
    <source>
        <dbReference type="RuleBase" id="RU004016"/>
    </source>
</evidence>
<dbReference type="InterPro" id="IPR001967">
    <property type="entry name" value="Peptidase_S11_N"/>
</dbReference>
<evidence type="ECO:0000313" key="17">
    <source>
        <dbReference type="Proteomes" id="UP000308530"/>
    </source>
</evidence>
<dbReference type="InterPro" id="IPR012338">
    <property type="entry name" value="Beta-lactam/transpept-like"/>
</dbReference>
<keyword evidence="8" id="KW-0378">Hydrolase</keyword>
<dbReference type="SMART" id="SM00936">
    <property type="entry name" value="PBP5_C"/>
    <property type="match status" value="1"/>
</dbReference>